<evidence type="ECO:0000313" key="10">
    <source>
        <dbReference type="EMBL" id="MVN91748.1"/>
    </source>
</evidence>
<evidence type="ECO:0000256" key="2">
    <source>
        <dbReference type="ARBA" id="ARBA00022448"/>
    </source>
</evidence>
<dbReference type="Gene3D" id="2.170.130.10">
    <property type="entry name" value="TonB-dependent receptor, plug domain"/>
    <property type="match status" value="1"/>
</dbReference>
<feature type="signal peptide" evidence="8">
    <location>
        <begin position="1"/>
        <end position="22"/>
    </location>
</feature>
<organism evidence="10 11">
    <name type="scientific">Mucilaginibacter aquatilis</name>
    <dbReference type="NCBI Taxonomy" id="1517760"/>
    <lineage>
        <taxon>Bacteria</taxon>
        <taxon>Pseudomonadati</taxon>
        <taxon>Bacteroidota</taxon>
        <taxon>Sphingobacteriia</taxon>
        <taxon>Sphingobacteriales</taxon>
        <taxon>Sphingobacteriaceae</taxon>
        <taxon>Mucilaginibacter</taxon>
    </lineage>
</organism>
<dbReference type="InterPro" id="IPR036942">
    <property type="entry name" value="Beta-barrel_TonB_sf"/>
</dbReference>
<feature type="domain" description="TonB-dependent receptor plug" evidence="9">
    <location>
        <begin position="124"/>
        <end position="226"/>
    </location>
</feature>
<evidence type="ECO:0000259" key="9">
    <source>
        <dbReference type="Pfam" id="PF07715"/>
    </source>
</evidence>
<evidence type="ECO:0000256" key="4">
    <source>
        <dbReference type="ARBA" id="ARBA00022692"/>
    </source>
</evidence>
<keyword evidence="2 7" id="KW-0813">Transport</keyword>
<dbReference type="SUPFAM" id="SSF56935">
    <property type="entry name" value="Porins"/>
    <property type="match status" value="1"/>
</dbReference>
<dbReference type="InterPro" id="IPR023996">
    <property type="entry name" value="TonB-dep_OMP_SusC/RagA"/>
</dbReference>
<dbReference type="InterPro" id="IPR039426">
    <property type="entry name" value="TonB-dep_rcpt-like"/>
</dbReference>
<sequence>MTKYIKCFGMFMSLSVSFTGLALQAQTLNIKTFSGKITDEKGAAIDGVEVTVIGSRVRAGSDKNGGFAIKGMSEDSLSFSKAGYKELRVAGKDRADISVVLAKSNGADYFNELVDIPFAKRTRRELNYAVSALKTDDFPKIPVSNLSSMLAGRFSGLLVQQTGNQPGTENIAFQVRGKSSYAQGSAPKLLVDGVERDFSDMDINEVESITVLKDAAALNWYGLLGGNGVILVNTRHGKARQDFINFDIQGGFQKVENLVGPLNSYNFATLYNQGLTNAGQAPAYNQAALDAYQNQSNPYLFPDNNYIDRFLNKTAPVQRYAVSLGGGSDKIRYFTNVSYYDQNGLFKNTQTDDYNSNFNYKRYNFRVNLDYDVTKTLSFSLLAGVRSERRTDPIGGGGGGTAAVLSSLFTLPPNAFPILNQDGTYGGTSVYQTNPLGQLQNSGVYKAITNVLLASISAKQRLDFVTPGLSANIFFSYDGYGNYTHGFTQNYSVVNQTLTPSQTFRTPAVLAYQFAGFGTSTKNNEVWAGFDYDRTIGDHKINASARAQQATSAAVDRIDYNERLFVGRVDYGFKNRYFLGFTGSYSGSENYAPGRRFGFFPAGTIGWVVSDEDFLKPTNALSYLKLRASYGRSGNIGPTYDSNGNLVRLPYRALFTRGAGPILGSSFSSTTTAYEVSPTGNPLTTWEKIDRLNIGADISFLNNSLYLTADYFNETRTDILSSANLPGILGVAVSAVNSGKVNSKGFDMSVLYQKNLNGVNLSLNGNFTYAANKLLEQSLPSGTLSYQSPLGYNIGNVNGAGNKRYYISDGLFQSQEEINASPKQSLSGLVVPGDIRYKDVNGDNIIDSRDAVSTNYTDVPKAYYGFGFNISYKLFDISTQFQGVYGRTIDIRSLVYSGPNNLNALSLDSWTPATASTARFPRIALTDNGNNNASSDFWLRSGDFIKLRTVELGLTLPQRLTYKLHMQKARFFIGGYNLLSFSKLKDLNMDPETPFAGRGNNYPYLKTYTLGVNVKF</sequence>
<feature type="chain" id="PRO_5026298215" evidence="8">
    <location>
        <begin position="23"/>
        <end position="1016"/>
    </location>
</feature>
<keyword evidence="4 7" id="KW-0812">Transmembrane</keyword>
<dbReference type="PROSITE" id="PS52016">
    <property type="entry name" value="TONB_DEPENDENT_REC_3"/>
    <property type="match status" value="1"/>
</dbReference>
<keyword evidence="8" id="KW-0732">Signal</keyword>
<evidence type="ECO:0000256" key="6">
    <source>
        <dbReference type="ARBA" id="ARBA00023237"/>
    </source>
</evidence>
<reference evidence="10 11" key="1">
    <citation type="submission" date="2019-12" db="EMBL/GenBank/DDBJ databases">
        <title>Mucilaginibacter sp. HME9299 genome sequencing and assembly.</title>
        <authorList>
            <person name="Kang H."/>
            <person name="Kim H."/>
            <person name="Joh K."/>
        </authorList>
    </citation>
    <scope>NUCLEOTIDE SEQUENCE [LARGE SCALE GENOMIC DNA]</scope>
    <source>
        <strain evidence="10 11">HME9299</strain>
    </source>
</reference>
<evidence type="ECO:0000256" key="5">
    <source>
        <dbReference type="ARBA" id="ARBA00023136"/>
    </source>
</evidence>
<dbReference type="Proteomes" id="UP000434850">
    <property type="component" value="Unassembled WGS sequence"/>
</dbReference>
<keyword evidence="6 7" id="KW-0998">Cell outer membrane</keyword>
<dbReference type="OrthoDB" id="9768177at2"/>
<dbReference type="AlphaFoldDB" id="A0A6I4ID43"/>
<proteinExistence type="inferred from homology"/>
<evidence type="ECO:0000256" key="1">
    <source>
        <dbReference type="ARBA" id="ARBA00004571"/>
    </source>
</evidence>
<dbReference type="EMBL" id="WQLA01000004">
    <property type="protein sequence ID" value="MVN91748.1"/>
    <property type="molecule type" value="Genomic_DNA"/>
</dbReference>
<evidence type="ECO:0000313" key="11">
    <source>
        <dbReference type="Proteomes" id="UP000434850"/>
    </source>
</evidence>
<keyword evidence="3 7" id="KW-1134">Transmembrane beta strand</keyword>
<keyword evidence="5 7" id="KW-0472">Membrane</keyword>
<name>A0A6I4ID43_9SPHI</name>
<dbReference type="RefSeq" id="WP_157542075.1">
    <property type="nucleotide sequence ID" value="NZ_WQLA01000004.1"/>
</dbReference>
<dbReference type="NCBIfam" id="TIGR04056">
    <property type="entry name" value="OMP_RagA_SusC"/>
    <property type="match status" value="1"/>
</dbReference>
<dbReference type="Pfam" id="PF07715">
    <property type="entry name" value="Plug"/>
    <property type="match status" value="1"/>
</dbReference>
<accession>A0A6I4ID43</accession>
<keyword evidence="11" id="KW-1185">Reference proteome</keyword>
<dbReference type="GO" id="GO:0009279">
    <property type="term" value="C:cell outer membrane"/>
    <property type="evidence" value="ECO:0007669"/>
    <property type="project" value="UniProtKB-SubCell"/>
</dbReference>
<dbReference type="InterPro" id="IPR037066">
    <property type="entry name" value="Plug_dom_sf"/>
</dbReference>
<comment type="caution">
    <text evidence="10">The sequence shown here is derived from an EMBL/GenBank/DDBJ whole genome shotgun (WGS) entry which is preliminary data.</text>
</comment>
<protein>
    <submittedName>
        <fullName evidence="10">SusC/RagA family TonB-linked outer membrane protein</fullName>
    </submittedName>
</protein>
<evidence type="ECO:0000256" key="7">
    <source>
        <dbReference type="PROSITE-ProRule" id="PRU01360"/>
    </source>
</evidence>
<evidence type="ECO:0000256" key="8">
    <source>
        <dbReference type="SAM" id="SignalP"/>
    </source>
</evidence>
<dbReference type="InterPro" id="IPR008969">
    <property type="entry name" value="CarboxyPept-like_regulatory"/>
</dbReference>
<comment type="subcellular location">
    <subcellularLocation>
        <location evidence="1 7">Cell outer membrane</location>
        <topology evidence="1 7">Multi-pass membrane protein</topology>
    </subcellularLocation>
</comment>
<dbReference type="SUPFAM" id="SSF49464">
    <property type="entry name" value="Carboxypeptidase regulatory domain-like"/>
    <property type="match status" value="1"/>
</dbReference>
<dbReference type="Gene3D" id="2.40.170.20">
    <property type="entry name" value="TonB-dependent receptor, beta-barrel domain"/>
    <property type="match status" value="1"/>
</dbReference>
<gene>
    <name evidence="10" type="ORF">GO816_11480</name>
</gene>
<dbReference type="InterPro" id="IPR012910">
    <property type="entry name" value="Plug_dom"/>
</dbReference>
<comment type="similarity">
    <text evidence="7">Belongs to the TonB-dependent receptor family.</text>
</comment>
<evidence type="ECO:0000256" key="3">
    <source>
        <dbReference type="ARBA" id="ARBA00022452"/>
    </source>
</evidence>